<dbReference type="InterPro" id="IPR007446">
    <property type="entry name" value="PilP"/>
</dbReference>
<comment type="caution">
    <text evidence="2">The sequence shown here is derived from an EMBL/GenBank/DDBJ whole genome shotgun (WGS) entry which is preliminary data.</text>
</comment>
<organism evidence="2 3">
    <name type="scientific">Legionella impletisoli</name>
    <dbReference type="NCBI Taxonomy" id="343510"/>
    <lineage>
        <taxon>Bacteria</taxon>
        <taxon>Pseudomonadati</taxon>
        <taxon>Pseudomonadota</taxon>
        <taxon>Gammaproteobacteria</taxon>
        <taxon>Legionellales</taxon>
        <taxon>Legionellaceae</taxon>
        <taxon>Legionella</taxon>
    </lineage>
</organism>
<accession>A0A917JYQ6</accession>
<dbReference type="RefSeq" id="WP_229669384.1">
    <property type="nucleotide sequence ID" value="NZ_BMOB01000010.1"/>
</dbReference>
<feature type="transmembrane region" description="Helical" evidence="1">
    <location>
        <begin position="19"/>
        <end position="36"/>
    </location>
</feature>
<dbReference type="Gene3D" id="2.30.30.830">
    <property type="match status" value="1"/>
</dbReference>
<protein>
    <submittedName>
        <fullName evidence="2">Pilus biosynthesis protein PilP</fullName>
    </submittedName>
</protein>
<dbReference type="Pfam" id="PF04351">
    <property type="entry name" value="PilP"/>
    <property type="match status" value="1"/>
</dbReference>
<dbReference type="PIRSF" id="PIRSF016481">
    <property type="entry name" value="Pilus_assembly_PilP"/>
    <property type="match status" value="1"/>
</dbReference>
<keyword evidence="3" id="KW-1185">Reference proteome</keyword>
<dbReference type="EMBL" id="BMOB01000010">
    <property type="protein sequence ID" value="GGI91138.1"/>
    <property type="molecule type" value="Genomic_DNA"/>
</dbReference>
<sequence length="183" mass="21010">MISKNNPYPIQVVHYRKRIGWLFLMCISVGLVGCGTDDTELRNYMQEVKSRPSKPIEPIPEFETPEKFTYPEQQNRRSPFKQIKVVEKEDVQAPNINRPKQPLEAFPLDALKFVGIVKVNSTIWGLISQPDGLITRVKAGDYMGKNFGRITQITNDTIKLEETIQVGGKWEKRPITLKLNKPE</sequence>
<evidence type="ECO:0000256" key="1">
    <source>
        <dbReference type="SAM" id="Phobius"/>
    </source>
</evidence>
<evidence type="ECO:0000313" key="3">
    <source>
        <dbReference type="Proteomes" id="UP000630149"/>
    </source>
</evidence>
<keyword evidence="1" id="KW-0472">Membrane</keyword>
<keyword evidence="1" id="KW-0812">Transmembrane</keyword>
<dbReference type="Proteomes" id="UP000630149">
    <property type="component" value="Unassembled WGS sequence"/>
</dbReference>
<proteinExistence type="predicted"/>
<gene>
    <name evidence="2" type="primary">pilP</name>
    <name evidence="2" type="ORF">GCM10007966_19770</name>
</gene>
<reference evidence="2" key="2">
    <citation type="submission" date="2020-09" db="EMBL/GenBank/DDBJ databases">
        <authorList>
            <person name="Sun Q."/>
            <person name="Ohkuma M."/>
        </authorList>
    </citation>
    <scope>NUCLEOTIDE SEQUENCE</scope>
    <source>
        <strain evidence="2">JCM 13919</strain>
    </source>
</reference>
<dbReference type="PROSITE" id="PS51257">
    <property type="entry name" value="PROKAR_LIPOPROTEIN"/>
    <property type="match status" value="1"/>
</dbReference>
<dbReference type="AlphaFoldDB" id="A0A917JYQ6"/>
<reference evidence="2" key="1">
    <citation type="journal article" date="2014" name="Int. J. Syst. Evol. Microbiol.">
        <title>Complete genome sequence of Corynebacterium casei LMG S-19264T (=DSM 44701T), isolated from a smear-ripened cheese.</title>
        <authorList>
            <consortium name="US DOE Joint Genome Institute (JGI-PGF)"/>
            <person name="Walter F."/>
            <person name="Albersmeier A."/>
            <person name="Kalinowski J."/>
            <person name="Ruckert C."/>
        </authorList>
    </citation>
    <scope>NUCLEOTIDE SEQUENCE</scope>
    <source>
        <strain evidence="2">JCM 13919</strain>
    </source>
</reference>
<name>A0A917JYQ6_9GAMM</name>
<keyword evidence="1" id="KW-1133">Transmembrane helix</keyword>
<evidence type="ECO:0000313" key="2">
    <source>
        <dbReference type="EMBL" id="GGI91138.1"/>
    </source>
</evidence>